<feature type="compositionally biased region" description="Basic and acidic residues" evidence="1">
    <location>
        <begin position="240"/>
        <end position="250"/>
    </location>
</feature>
<proteinExistence type="predicted"/>
<evidence type="ECO:0000313" key="2">
    <source>
        <dbReference type="EMBL" id="KAE9394149.1"/>
    </source>
</evidence>
<name>A0A6A4H7F5_9AGAR</name>
<feature type="compositionally biased region" description="Basic and acidic residues" evidence="1">
    <location>
        <begin position="384"/>
        <end position="409"/>
    </location>
</feature>
<evidence type="ECO:0000313" key="3">
    <source>
        <dbReference type="Proteomes" id="UP000799118"/>
    </source>
</evidence>
<feature type="compositionally biased region" description="Acidic residues" evidence="1">
    <location>
        <begin position="356"/>
        <end position="367"/>
    </location>
</feature>
<accession>A0A6A4H7F5</accession>
<evidence type="ECO:0000256" key="1">
    <source>
        <dbReference type="SAM" id="MobiDB-lite"/>
    </source>
</evidence>
<organism evidence="2 3">
    <name type="scientific">Gymnopus androsaceus JB14</name>
    <dbReference type="NCBI Taxonomy" id="1447944"/>
    <lineage>
        <taxon>Eukaryota</taxon>
        <taxon>Fungi</taxon>
        <taxon>Dikarya</taxon>
        <taxon>Basidiomycota</taxon>
        <taxon>Agaricomycotina</taxon>
        <taxon>Agaricomycetes</taxon>
        <taxon>Agaricomycetidae</taxon>
        <taxon>Agaricales</taxon>
        <taxon>Marasmiineae</taxon>
        <taxon>Omphalotaceae</taxon>
        <taxon>Gymnopus</taxon>
    </lineage>
</organism>
<feature type="region of interest" description="Disordered" evidence="1">
    <location>
        <begin position="452"/>
        <end position="475"/>
    </location>
</feature>
<dbReference type="EMBL" id="ML769556">
    <property type="protein sequence ID" value="KAE9394149.1"/>
    <property type="molecule type" value="Genomic_DNA"/>
</dbReference>
<dbReference type="Proteomes" id="UP000799118">
    <property type="component" value="Unassembled WGS sequence"/>
</dbReference>
<protein>
    <submittedName>
        <fullName evidence="2">Uncharacterized protein</fullName>
    </submittedName>
</protein>
<feature type="region of interest" description="Disordered" evidence="1">
    <location>
        <begin position="240"/>
        <end position="263"/>
    </location>
</feature>
<feature type="region of interest" description="Disordered" evidence="1">
    <location>
        <begin position="540"/>
        <end position="616"/>
    </location>
</feature>
<sequence>MHPDGLGMTKGQDKSTADLKKRIQAAYHKKCNGVDNVEEEFSEILEWYLTTIASQTAQKRLEGLSEKQLVKIAGPFNNRIVDGVSARAVAFGSDPYYLGMKEDNPLQMRDQCVDYGTMIHAQLMRKKQGALLDPRKQKIINKYLEDKTNKVTLRTPVKDIWIHDLQTLCPNSNITQMKWGSAFADMCYREKIKLVNYPRGLKAIGAPGGLQAVSGIEKNYLKTIVGDRVQFWQQEARETRREAVENEDKGMAPLYDDDSDKGSTSKYEKALSVADRANSGIVTEQPRGNEEPLVLTKVLYSKKYVEYARAEAPRQLVERIQTRKTVTRNRMHLMESRKTKVGKSIAVCRERVQEGESSDEEDSDSELDAPRESRKMQGGQEHCSSIRERVQEERAPVEPTKKEEDCGDLDRDAEHRFRLSPCRAREEEEDCGTSSRRGARFRLSPCRALRKKKKTLAPRRDAEHDSDSVPAEPARRRRRRLWHLVETRSTIPTQPLQSPRRRRRLWDLVETWRSTPIQCLLRLPKKIAGKGRDEVGLVRKAHVETQETDENEEQPRKRARLNREHGKKHGKEKNIADQSEVVGGQGRKRKRDEDAPRVIAQLSRPIVKLPKRKSGD</sequence>
<keyword evidence="3" id="KW-1185">Reference proteome</keyword>
<dbReference type="OrthoDB" id="3062339at2759"/>
<dbReference type="AlphaFoldDB" id="A0A6A4H7F5"/>
<feature type="compositionally biased region" description="Basic and acidic residues" evidence="1">
    <location>
        <begin position="458"/>
        <end position="467"/>
    </location>
</feature>
<gene>
    <name evidence="2" type="ORF">BT96DRAFT_943377</name>
</gene>
<feature type="compositionally biased region" description="Basic and acidic residues" evidence="1">
    <location>
        <begin position="553"/>
        <end position="564"/>
    </location>
</feature>
<reference evidence="2" key="1">
    <citation type="journal article" date="2019" name="Environ. Microbiol.">
        <title>Fungal ecological strategies reflected in gene transcription - a case study of two litter decomposers.</title>
        <authorList>
            <person name="Barbi F."/>
            <person name="Kohler A."/>
            <person name="Barry K."/>
            <person name="Baskaran P."/>
            <person name="Daum C."/>
            <person name="Fauchery L."/>
            <person name="Ihrmark K."/>
            <person name="Kuo A."/>
            <person name="LaButti K."/>
            <person name="Lipzen A."/>
            <person name="Morin E."/>
            <person name="Grigoriev I.V."/>
            <person name="Henrissat B."/>
            <person name="Lindahl B."/>
            <person name="Martin F."/>
        </authorList>
    </citation>
    <scope>NUCLEOTIDE SEQUENCE</scope>
    <source>
        <strain evidence="2">JB14</strain>
    </source>
</reference>
<feature type="region of interest" description="Disordered" evidence="1">
    <location>
        <begin position="351"/>
        <end position="409"/>
    </location>
</feature>